<gene>
    <name evidence="1" type="ORF">CYY_008447</name>
</gene>
<dbReference type="InterPro" id="IPR036770">
    <property type="entry name" value="Ankyrin_rpt-contain_sf"/>
</dbReference>
<dbReference type="AlphaFoldDB" id="A0A8J4PN12"/>
<evidence type="ECO:0000313" key="1">
    <source>
        <dbReference type="EMBL" id="KAF2070239.1"/>
    </source>
</evidence>
<dbReference type="SUPFAM" id="SSF48403">
    <property type="entry name" value="Ankyrin repeat"/>
    <property type="match status" value="1"/>
</dbReference>
<sequence>MQPLCGELLNEALEKAALGGHLSVIKYLTSTYPSLLAQRGQPQPRLTVPLKVLLDAVIYNHFPVVKYLVPLFFPDPILPPTTLKSLGSSGNLMMVQFFYKRLKLTDFRPTLSNAVRDGYPDIVDYLHDKGIYQLEEILLMETTAQLL</sequence>
<organism evidence="1 2">
    <name type="scientific">Polysphondylium violaceum</name>
    <dbReference type="NCBI Taxonomy" id="133409"/>
    <lineage>
        <taxon>Eukaryota</taxon>
        <taxon>Amoebozoa</taxon>
        <taxon>Evosea</taxon>
        <taxon>Eumycetozoa</taxon>
        <taxon>Dictyostelia</taxon>
        <taxon>Dictyosteliales</taxon>
        <taxon>Dictyosteliaceae</taxon>
        <taxon>Polysphondylium</taxon>
    </lineage>
</organism>
<proteinExistence type="predicted"/>
<name>A0A8J4PN12_9MYCE</name>
<comment type="caution">
    <text evidence="1">The sequence shown here is derived from an EMBL/GenBank/DDBJ whole genome shotgun (WGS) entry which is preliminary data.</text>
</comment>
<protein>
    <recommendedName>
        <fullName evidence="3">Ankyrin repeat-containing protein</fullName>
    </recommendedName>
</protein>
<dbReference type="EMBL" id="AJWJ01000521">
    <property type="protein sequence ID" value="KAF2070239.1"/>
    <property type="molecule type" value="Genomic_DNA"/>
</dbReference>
<evidence type="ECO:0008006" key="3">
    <source>
        <dbReference type="Google" id="ProtNLM"/>
    </source>
</evidence>
<evidence type="ECO:0000313" key="2">
    <source>
        <dbReference type="Proteomes" id="UP000695562"/>
    </source>
</evidence>
<reference evidence="1" key="1">
    <citation type="submission" date="2020-01" db="EMBL/GenBank/DDBJ databases">
        <title>Development of genomics and gene disruption for Polysphondylium violaceum indicates a role for the polyketide synthase stlB in stalk morphogenesis.</title>
        <authorList>
            <person name="Narita B."/>
            <person name="Kawabe Y."/>
            <person name="Kin K."/>
            <person name="Saito T."/>
            <person name="Gibbs R."/>
            <person name="Kuspa A."/>
            <person name="Muzny D."/>
            <person name="Queller D."/>
            <person name="Richards S."/>
            <person name="Strassman J."/>
            <person name="Sucgang R."/>
            <person name="Worley K."/>
            <person name="Schaap P."/>
        </authorList>
    </citation>
    <scope>NUCLEOTIDE SEQUENCE</scope>
    <source>
        <strain evidence="1">QSvi11</strain>
    </source>
</reference>
<keyword evidence="2" id="KW-1185">Reference proteome</keyword>
<accession>A0A8J4PN12</accession>
<dbReference type="Proteomes" id="UP000695562">
    <property type="component" value="Unassembled WGS sequence"/>
</dbReference>